<dbReference type="PANTHER" id="PTHR30383:SF31">
    <property type="entry name" value="SGNH HYDROLASE-TYPE ESTERASE DOMAIN-CONTAINING PROTEIN-RELATED"/>
    <property type="match status" value="1"/>
</dbReference>
<dbReference type="Pfam" id="PF13517">
    <property type="entry name" value="FG-GAP_3"/>
    <property type="match status" value="1"/>
</dbReference>
<comment type="caution">
    <text evidence="5">The sequence shown here is derived from an EMBL/GenBank/DDBJ whole genome shotgun (WGS) entry which is preliminary data.</text>
</comment>
<organism evidence="5 6">
    <name type="scientific">Trichoderma cornu-damae</name>
    <dbReference type="NCBI Taxonomy" id="654480"/>
    <lineage>
        <taxon>Eukaryota</taxon>
        <taxon>Fungi</taxon>
        <taxon>Dikarya</taxon>
        <taxon>Ascomycota</taxon>
        <taxon>Pezizomycotina</taxon>
        <taxon>Sordariomycetes</taxon>
        <taxon>Hypocreomycetidae</taxon>
        <taxon>Hypocreales</taxon>
        <taxon>Hypocreaceae</taxon>
        <taxon>Trichoderma</taxon>
    </lineage>
</organism>
<keyword evidence="6" id="KW-1185">Reference proteome</keyword>
<evidence type="ECO:0000256" key="2">
    <source>
        <dbReference type="SAM" id="MobiDB-lite"/>
    </source>
</evidence>
<dbReference type="InterPro" id="IPR028994">
    <property type="entry name" value="Integrin_alpha_N"/>
</dbReference>
<name>A0A9P8QZC0_9HYPO</name>
<feature type="chain" id="PRO_5040232525" description="SGNH hydrolase-type esterase domain-containing protein" evidence="3">
    <location>
        <begin position="27"/>
        <end position="1059"/>
    </location>
</feature>
<evidence type="ECO:0000313" key="6">
    <source>
        <dbReference type="Proteomes" id="UP000827724"/>
    </source>
</evidence>
<dbReference type="PANTHER" id="PTHR30383">
    <property type="entry name" value="THIOESTERASE 1/PROTEASE 1/LYSOPHOSPHOLIPASE L1"/>
    <property type="match status" value="1"/>
</dbReference>
<reference evidence="5" key="1">
    <citation type="submission" date="2021-08" db="EMBL/GenBank/DDBJ databases">
        <title>Chromosome-Level Trichoderma cornu-damae using Hi-C Data.</title>
        <authorList>
            <person name="Kim C.S."/>
        </authorList>
    </citation>
    <scope>NUCLEOTIDE SEQUENCE</scope>
    <source>
        <strain evidence="5">KA19-0412C</strain>
    </source>
</reference>
<keyword evidence="1 3" id="KW-0732">Signal</keyword>
<gene>
    <name evidence="5" type="ORF">Trco_001507</name>
</gene>
<dbReference type="GO" id="GO:0004622">
    <property type="term" value="F:phosphatidylcholine lysophospholipase activity"/>
    <property type="evidence" value="ECO:0007669"/>
    <property type="project" value="TreeGrafter"/>
</dbReference>
<dbReference type="Gene3D" id="3.40.50.1110">
    <property type="entry name" value="SGNH hydrolase"/>
    <property type="match status" value="1"/>
</dbReference>
<dbReference type="InterPro" id="IPR036514">
    <property type="entry name" value="SGNH_hydro_sf"/>
</dbReference>
<dbReference type="AlphaFoldDB" id="A0A9P8QZC0"/>
<dbReference type="EMBL" id="JAIWOZ010000001">
    <property type="protein sequence ID" value="KAH6611487.1"/>
    <property type="molecule type" value="Genomic_DNA"/>
</dbReference>
<evidence type="ECO:0000259" key="4">
    <source>
        <dbReference type="Pfam" id="PF13472"/>
    </source>
</evidence>
<feature type="region of interest" description="Disordered" evidence="2">
    <location>
        <begin position="61"/>
        <end position="95"/>
    </location>
</feature>
<protein>
    <recommendedName>
        <fullName evidence="4">SGNH hydrolase-type esterase domain-containing protein</fullName>
    </recommendedName>
</protein>
<dbReference type="InterPro" id="IPR051532">
    <property type="entry name" value="Ester_Hydrolysis_Enzymes"/>
</dbReference>
<evidence type="ECO:0000256" key="1">
    <source>
        <dbReference type="ARBA" id="ARBA00022729"/>
    </source>
</evidence>
<dbReference type="InterPro" id="IPR013517">
    <property type="entry name" value="FG-GAP"/>
</dbReference>
<dbReference type="Proteomes" id="UP000827724">
    <property type="component" value="Unassembled WGS sequence"/>
</dbReference>
<evidence type="ECO:0000256" key="3">
    <source>
        <dbReference type="SAM" id="SignalP"/>
    </source>
</evidence>
<dbReference type="Pfam" id="PF13472">
    <property type="entry name" value="Lipase_GDSL_2"/>
    <property type="match status" value="1"/>
</dbReference>
<accession>A0A9P8QZC0</accession>
<dbReference type="OrthoDB" id="3915838at2759"/>
<dbReference type="InterPro" id="IPR013830">
    <property type="entry name" value="SGNH_hydro"/>
</dbReference>
<evidence type="ECO:0000313" key="5">
    <source>
        <dbReference type="EMBL" id="KAH6611487.1"/>
    </source>
</evidence>
<dbReference type="CDD" id="cd01833">
    <property type="entry name" value="XynB_like"/>
    <property type="match status" value="1"/>
</dbReference>
<dbReference type="SUPFAM" id="SSF69318">
    <property type="entry name" value="Integrin alpha N-terminal domain"/>
    <property type="match status" value="1"/>
</dbReference>
<feature type="domain" description="SGNH hydrolase-type esterase" evidence="4">
    <location>
        <begin position="111"/>
        <end position="275"/>
    </location>
</feature>
<dbReference type="SUPFAM" id="SSF52266">
    <property type="entry name" value="SGNH hydrolase"/>
    <property type="match status" value="1"/>
</dbReference>
<feature type="signal peptide" evidence="3">
    <location>
        <begin position="1"/>
        <end position="26"/>
    </location>
</feature>
<proteinExistence type="predicted"/>
<sequence>MAPKLRLSAVLLVLQFISVLPTAASAVDYVSPWKNTTTGFGPDVGLDATWNASFPLYEGTTPLPANNSGATGSDGGNSTGVDLGRRDAGNSTGAGLRRRDAGNFWLRVMPLGASITQGIHSSDNNGFRKWIRQQLRWKGWQDHEGHPGWIITEGGGHNGVRQAWDAAKWMKPNLVLLNVGTNDCSYNIDLPNAGARIQSLVQNIFDSVPGVVVIMSTLVPSPGIRDCAVNLSEQYRQVASSFDNGRIALADYNSAMDPVAHFSDDPIHPNDLGYKFMASVLWDAISEVDYALTAPLDNGQDDSKDTLTCAKQAGVSRGPIITQKGSGHDDGIYVHQSTGRGVLVDGRIQKPPAQSEADAIPSHIFFAQLTNIGGVDRSASLDDWIRIYHKTASDGTNEYWFRENLGGGSFAPSVRMDVQQNCDGGPTDFWCIAADTKITVSLNKGTRPPTFEYIGVVVPASGSFAPSDVRIADIDGDGRADVCFIHDNGDIGCSRNGGQGRNFYWQGFSTADGLRGTVFTGKNKGNKNGVRLADLNGDFRDDWMWVGDEGDVDTWINQRGTGAGIVPYWSASGITHLGMHTPGVSGQIKFGRIYGSGRLDYIYLKEEDTYYDMIVWENQGAGGTKRKGDGVFYCDMTGSGSDDYIWIYKDGHADSTDFFANIHSPPEWGHSISVTLSVPGPRIGIHLADWDGDGRCDVLVQDRASGALTLWHNDYDAGAKTLKFSNQGVKSGGATCTQGWGVGIFDRGMRLADVDGDGRADILCVELDGRVTAWLNTATASGLLNVGQIKFSEGWDRANIRFADVEASGRADLIHLDKYTGAATMFKNDGYRPNDLDENHGSSFHWTNRGVVYAPIDRGENMHFPNFGGLGRADLHHVWPDLNNAETFFNECSDGGSGGDDGPIDPDDVSCPMPTPTPTPTPTAAPTLVPSQGDFCPYRLKGSITRDPVLGWSFAGALYSYLGESICGQGSGTTENIAHQNDDGDWVIGCLPTYSLLISETGKDVTVTFTYLIDKWTQAVSMDSYDCYGACQDKGGICLQCTDYNFDSWGGCMADHVNY</sequence>